<reference evidence="3" key="1">
    <citation type="journal article" date="2020" name="Stud. Mycol.">
        <title>101 Dothideomycetes genomes: a test case for predicting lifestyles and emergence of pathogens.</title>
        <authorList>
            <person name="Haridas S."/>
            <person name="Albert R."/>
            <person name="Binder M."/>
            <person name="Bloem J."/>
            <person name="Labutti K."/>
            <person name="Salamov A."/>
            <person name="Andreopoulos B."/>
            <person name="Baker S."/>
            <person name="Barry K."/>
            <person name="Bills G."/>
            <person name="Bluhm B."/>
            <person name="Cannon C."/>
            <person name="Castanera R."/>
            <person name="Culley D."/>
            <person name="Daum C."/>
            <person name="Ezra D."/>
            <person name="Gonzalez J."/>
            <person name="Henrissat B."/>
            <person name="Kuo A."/>
            <person name="Liang C."/>
            <person name="Lipzen A."/>
            <person name="Lutzoni F."/>
            <person name="Magnuson J."/>
            <person name="Mondo S."/>
            <person name="Nolan M."/>
            <person name="Ohm R."/>
            <person name="Pangilinan J."/>
            <person name="Park H.-J."/>
            <person name="Ramirez L."/>
            <person name="Alfaro M."/>
            <person name="Sun H."/>
            <person name="Tritt A."/>
            <person name="Yoshinaga Y."/>
            <person name="Zwiers L.-H."/>
            <person name="Turgeon B."/>
            <person name="Goodwin S."/>
            <person name="Spatafora J."/>
            <person name="Crous P."/>
            <person name="Grigoriev I."/>
        </authorList>
    </citation>
    <scope>NUCLEOTIDE SEQUENCE</scope>
    <source>
        <strain evidence="3">CBS 262.69</strain>
    </source>
</reference>
<evidence type="ECO:0000256" key="2">
    <source>
        <dbReference type="SAM" id="Phobius"/>
    </source>
</evidence>
<feature type="compositionally biased region" description="Low complexity" evidence="1">
    <location>
        <begin position="41"/>
        <end position="59"/>
    </location>
</feature>
<proteinExistence type="predicted"/>
<feature type="transmembrane region" description="Helical" evidence="2">
    <location>
        <begin position="115"/>
        <end position="135"/>
    </location>
</feature>
<keyword evidence="2" id="KW-1133">Transmembrane helix</keyword>
<feature type="transmembrane region" description="Helical" evidence="2">
    <location>
        <begin position="147"/>
        <end position="169"/>
    </location>
</feature>
<protein>
    <submittedName>
        <fullName evidence="3">Uncharacterized protein</fullName>
    </submittedName>
</protein>
<keyword evidence="2" id="KW-0812">Transmembrane</keyword>
<dbReference type="Proteomes" id="UP000799640">
    <property type="component" value="Unassembled WGS sequence"/>
</dbReference>
<keyword evidence="2" id="KW-0472">Membrane</keyword>
<dbReference type="AlphaFoldDB" id="A0A6G1HTT5"/>
<sequence length="303" mass="32515">MPAFSRGCARLPAVAALARTARPSIRSAFLHTPLAFYASKPSASKSKPTPTLPPSSVKLGSKIPPPRPSPPRPVASIAASISGPALNEKPTLISPLTVNTLSEPQPIYAAPPSRLFMLSNGTLATFFAAYAAIIFDRYYLHPPPGLSWWVPIAYAVSASALATTSAWTVGATVGRLHGITALPQGAKGELVLRLEGQYMYPWFTSKVLEVPVSQVTVQAPLSEVAPASPRKGPIEEVGILVRPFVAFGRWFGRMLGETKSGFLREHVVWVYIGGKRAWKLDTRGQAFGGAQGFDRLIKPNYEG</sequence>
<feature type="region of interest" description="Disordered" evidence="1">
    <location>
        <begin position="41"/>
        <end position="74"/>
    </location>
</feature>
<feature type="compositionally biased region" description="Pro residues" evidence="1">
    <location>
        <begin position="63"/>
        <end position="73"/>
    </location>
</feature>
<dbReference type="EMBL" id="ML996697">
    <property type="protein sequence ID" value="KAF2399468.1"/>
    <property type="molecule type" value="Genomic_DNA"/>
</dbReference>
<evidence type="ECO:0000313" key="3">
    <source>
        <dbReference type="EMBL" id="KAF2399468.1"/>
    </source>
</evidence>
<organism evidence="3 4">
    <name type="scientific">Trichodelitschia bisporula</name>
    <dbReference type="NCBI Taxonomy" id="703511"/>
    <lineage>
        <taxon>Eukaryota</taxon>
        <taxon>Fungi</taxon>
        <taxon>Dikarya</taxon>
        <taxon>Ascomycota</taxon>
        <taxon>Pezizomycotina</taxon>
        <taxon>Dothideomycetes</taxon>
        <taxon>Dothideomycetes incertae sedis</taxon>
        <taxon>Phaeotrichales</taxon>
        <taxon>Phaeotrichaceae</taxon>
        <taxon>Trichodelitschia</taxon>
    </lineage>
</organism>
<name>A0A6G1HTT5_9PEZI</name>
<evidence type="ECO:0000313" key="4">
    <source>
        <dbReference type="Proteomes" id="UP000799640"/>
    </source>
</evidence>
<gene>
    <name evidence="3" type="ORF">EJ06DRAFT_52968</name>
</gene>
<accession>A0A6G1HTT5</accession>
<dbReference type="OrthoDB" id="3930358at2759"/>
<keyword evidence="4" id="KW-1185">Reference proteome</keyword>
<evidence type="ECO:0000256" key="1">
    <source>
        <dbReference type="SAM" id="MobiDB-lite"/>
    </source>
</evidence>